<evidence type="ECO:0000259" key="15">
    <source>
        <dbReference type="PROSITE" id="PS50850"/>
    </source>
</evidence>
<feature type="transmembrane region" description="Helical" evidence="14">
    <location>
        <begin position="64"/>
        <end position="82"/>
    </location>
</feature>
<organism evidence="16 17">
    <name type="scientific">Euplotes crassus</name>
    <dbReference type="NCBI Taxonomy" id="5936"/>
    <lineage>
        <taxon>Eukaryota</taxon>
        <taxon>Sar</taxon>
        <taxon>Alveolata</taxon>
        <taxon>Ciliophora</taxon>
        <taxon>Intramacronucleata</taxon>
        <taxon>Spirotrichea</taxon>
        <taxon>Hypotrichia</taxon>
        <taxon>Euplotida</taxon>
        <taxon>Euplotidae</taxon>
        <taxon>Moneuplotes</taxon>
    </lineage>
</organism>
<name>A0AAD2DC94_EUPCR</name>
<reference evidence="16" key="1">
    <citation type="submission" date="2023-07" db="EMBL/GenBank/DDBJ databases">
        <authorList>
            <consortium name="AG Swart"/>
            <person name="Singh M."/>
            <person name="Singh A."/>
            <person name="Seah K."/>
            <person name="Emmerich C."/>
        </authorList>
    </citation>
    <scope>NUCLEOTIDE SEQUENCE</scope>
    <source>
        <strain evidence="16">DP1</strain>
    </source>
</reference>
<comment type="catalytic activity">
    <reaction evidence="10">
        <text>D-mannose(out) = D-mannose(in)</text>
        <dbReference type="Rhea" id="RHEA:78391"/>
        <dbReference type="ChEBI" id="CHEBI:4208"/>
    </reaction>
    <physiologicalReaction direction="left-to-right" evidence="10">
        <dbReference type="Rhea" id="RHEA:78392"/>
    </physiologicalReaction>
</comment>
<feature type="transmembrane region" description="Helical" evidence="14">
    <location>
        <begin position="358"/>
        <end position="381"/>
    </location>
</feature>
<protein>
    <recommendedName>
        <fullName evidence="13">Hexose transporter 1</fullName>
    </recommendedName>
</protein>
<evidence type="ECO:0000256" key="1">
    <source>
        <dbReference type="ARBA" id="ARBA00004141"/>
    </source>
</evidence>
<feature type="transmembrane region" description="Helical" evidence="14">
    <location>
        <begin position="170"/>
        <end position="189"/>
    </location>
</feature>
<sequence>MGHFQFGYMVHMMSVLWDITPCIYGFSPTNIRHVNVTANSIFPMMAAVGGAVSWKLSRYGKRKALIASSVICLFGSGILYIGSVYAMIVARGIIGIGFGITSAVCPLFLYEIARARYIEICIVSIWMWINIGFLAPLLLDFFLPRVRRSDLIYENICTQLEGEHLIWREMVIPVSFVAFIQLIFLLFVFRRENPIYEKHLKDVSSSAESLEESSEEGYNAGINYDCNDQQSSQRKETRLEKDTWSNLWRMSERKKIIAGCLMRGFQQLTGVNIILNYALTFVYDMEHKRINLSFTITCASSLFLIPSIIMIKRFGRKNLFMATMIITCLCCCILFQMAEELTLVERKVPILDSMPNTASTIVVWIFFICFWLNFSSTPVLYCSETLTDKGIAIVTAVSWSINTLVQALPSIAMAIIEQVQGRTRFRKANSILFFLLSGTAMVGFFCAALFVIETRGKSRRQMSEEFKERVFSLKNSKIYKH</sequence>
<evidence type="ECO:0000256" key="6">
    <source>
        <dbReference type="ARBA" id="ARBA00023136"/>
    </source>
</evidence>
<dbReference type="SUPFAM" id="SSF103473">
    <property type="entry name" value="MFS general substrate transporter"/>
    <property type="match status" value="1"/>
</dbReference>
<comment type="catalytic activity">
    <reaction evidence="12">
        <text>D-fructose(out) = D-fructose(in)</text>
        <dbReference type="Rhea" id="RHEA:60372"/>
        <dbReference type="ChEBI" id="CHEBI:37721"/>
    </reaction>
    <physiologicalReaction direction="left-to-right" evidence="12">
        <dbReference type="Rhea" id="RHEA:60373"/>
    </physiologicalReaction>
</comment>
<evidence type="ECO:0000313" key="16">
    <source>
        <dbReference type="EMBL" id="CAI2387470.1"/>
    </source>
</evidence>
<comment type="caution">
    <text evidence="16">The sequence shown here is derived from an EMBL/GenBank/DDBJ whole genome shotgun (WGS) entry which is preliminary data.</text>
</comment>
<comment type="catalytic activity">
    <reaction evidence="8">
        <text>D-glucose(out) = D-glucose(in)</text>
        <dbReference type="Rhea" id="RHEA:60376"/>
        <dbReference type="ChEBI" id="CHEBI:4167"/>
    </reaction>
    <physiologicalReaction direction="left-to-right" evidence="8">
        <dbReference type="Rhea" id="RHEA:60377"/>
    </physiologicalReaction>
</comment>
<feature type="transmembrane region" description="Helical" evidence="14">
    <location>
        <begin position="290"/>
        <end position="311"/>
    </location>
</feature>
<proteinExistence type="inferred from homology"/>
<feature type="transmembrane region" description="Helical" evidence="14">
    <location>
        <begin position="256"/>
        <end position="278"/>
    </location>
</feature>
<evidence type="ECO:0000256" key="7">
    <source>
        <dbReference type="ARBA" id="ARBA00044637"/>
    </source>
</evidence>
<comment type="catalytic activity">
    <reaction evidence="11">
        <text>D-glucosamine(out) = D-glucosamine(in)</text>
        <dbReference type="Rhea" id="RHEA:78423"/>
        <dbReference type="ChEBI" id="CHEBI:58723"/>
    </reaction>
    <physiologicalReaction direction="left-to-right" evidence="11">
        <dbReference type="Rhea" id="RHEA:78424"/>
    </physiologicalReaction>
</comment>
<comment type="catalytic activity">
    <reaction evidence="7">
        <text>D-galactose(in) = D-galactose(out)</text>
        <dbReference type="Rhea" id="RHEA:34915"/>
        <dbReference type="ChEBI" id="CHEBI:4139"/>
    </reaction>
    <physiologicalReaction direction="right-to-left" evidence="7">
        <dbReference type="Rhea" id="RHEA:34917"/>
    </physiologicalReaction>
</comment>
<keyword evidence="4 14" id="KW-0812">Transmembrane</keyword>
<feature type="transmembrane region" description="Helical" evidence="14">
    <location>
        <begin position="393"/>
        <end position="416"/>
    </location>
</feature>
<evidence type="ECO:0000256" key="12">
    <source>
        <dbReference type="ARBA" id="ARBA00044710"/>
    </source>
</evidence>
<evidence type="ECO:0000256" key="8">
    <source>
        <dbReference type="ARBA" id="ARBA00044648"/>
    </source>
</evidence>
<evidence type="ECO:0000256" key="14">
    <source>
        <dbReference type="SAM" id="Phobius"/>
    </source>
</evidence>
<feature type="domain" description="Major facilitator superfamily (MFS) profile" evidence="15">
    <location>
        <begin position="1"/>
        <end position="455"/>
    </location>
</feature>
<dbReference type="InterPro" id="IPR036259">
    <property type="entry name" value="MFS_trans_sf"/>
</dbReference>
<feature type="transmembrane region" description="Helical" evidence="14">
    <location>
        <begin position="88"/>
        <end position="110"/>
    </location>
</feature>
<feature type="transmembrane region" description="Helical" evidence="14">
    <location>
        <begin position="117"/>
        <end position="139"/>
    </location>
</feature>
<dbReference type="PRINTS" id="PR00171">
    <property type="entry name" value="SUGRTRNSPORT"/>
</dbReference>
<dbReference type="Proteomes" id="UP001295684">
    <property type="component" value="Unassembled WGS sequence"/>
</dbReference>
<evidence type="ECO:0000256" key="11">
    <source>
        <dbReference type="ARBA" id="ARBA00044668"/>
    </source>
</evidence>
<evidence type="ECO:0000256" key="2">
    <source>
        <dbReference type="ARBA" id="ARBA00010992"/>
    </source>
</evidence>
<dbReference type="Gene3D" id="1.20.1250.20">
    <property type="entry name" value="MFS general substrate transporter like domains"/>
    <property type="match status" value="1"/>
</dbReference>
<comment type="catalytic activity">
    <reaction evidence="9">
        <text>D-xylose(out) = D-xylose(in)</text>
        <dbReference type="Rhea" id="RHEA:78427"/>
        <dbReference type="ChEBI" id="CHEBI:53455"/>
    </reaction>
    <physiologicalReaction direction="left-to-right" evidence="9">
        <dbReference type="Rhea" id="RHEA:78428"/>
    </physiologicalReaction>
</comment>
<dbReference type="EMBL" id="CAMPGE010029977">
    <property type="protein sequence ID" value="CAI2387470.1"/>
    <property type="molecule type" value="Genomic_DNA"/>
</dbReference>
<evidence type="ECO:0000256" key="3">
    <source>
        <dbReference type="ARBA" id="ARBA00011738"/>
    </source>
</evidence>
<feature type="transmembrane region" description="Helical" evidence="14">
    <location>
        <begin position="318"/>
        <end position="338"/>
    </location>
</feature>
<evidence type="ECO:0000256" key="9">
    <source>
        <dbReference type="ARBA" id="ARBA00044656"/>
    </source>
</evidence>
<comment type="similarity">
    <text evidence="2">Belongs to the major facilitator superfamily. Sugar transporter (TC 2.A.1.1) family.</text>
</comment>
<dbReference type="GO" id="GO:0005351">
    <property type="term" value="F:carbohydrate:proton symporter activity"/>
    <property type="evidence" value="ECO:0007669"/>
    <property type="project" value="TreeGrafter"/>
</dbReference>
<keyword evidence="5 14" id="KW-1133">Transmembrane helix</keyword>
<accession>A0AAD2DC94</accession>
<feature type="transmembrane region" description="Helical" evidence="14">
    <location>
        <begin position="431"/>
        <end position="452"/>
    </location>
</feature>
<dbReference type="InterPro" id="IPR020846">
    <property type="entry name" value="MFS_dom"/>
</dbReference>
<dbReference type="PANTHER" id="PTHR48022:SF2">
    <property type="entry name" value="PLASTIDIC GLUCOSE TRANSPORTER 4"/>
    <property type="match status" value="1"/>
</dbReference>
<dbReference type="InterPro" id="IPR003663">
    <property type="entry name" value="Sugar/inositol_transpt"/>
</dbReference>
<keyword evidence="17" id="KW-1185">Reference proteome</keyword>
<dbReference type="GO" id="GO:0016020">
    <property type="term" value="C:membrane"/>
    <property type="evidence" value="ECO:0007669"/>
    <property type="project" value="UniProtKB-SubCell"/>
</dbReference>
<comment type="subunit">
    <text evidence="3">Homodimer.</text>
</comment>
<evidence type="ECO:0000256" key="10">
    <source>
        <dbReference type="ARBA" id="ARBA00044662"/>
    </source>
</evidence>
<evidence type="ECO:0000313" key="17">
    <source>
        <dbReference type="Proteomes" id="UP001295684"/>
    </source>
</evidence>
<dbReference type="InterPro" id="IPR050360">
    <property type="entry name" value="MFS_Sugar_Transporters"/>
</dbReference>
<dbReference type="Pfam" id="PF00083">
    <property type="entry name" value="Sugar_tr"/>
    <property type="match status" value="1"/>
</dbReference>
<dbReference type="InterPro" id="IPR005828">
    <property type="entry name" value="MFS_sugar_transport-like"/>
</dbReference>
<dbReference type="PROSITE" id="PS50850">
    <property type="entry name" value="MFS"/>
    <property type="match status" value="1"/>
</dbReference>
<gene>
    <name evidence="16" type="ORF">ECRASSUSDP1_LOCUS29103</name>
</gene>
<evidence type="ECO:0000256" key="13">
    <source>
        <dbReference type="ARBA" id="ARBA00044780"/>
    </source>
</evidence>
<dbReference type="PANTHER" id="PTHR48022">
    <property type="entry name" value="PLASTIDIC GLUCOSE TRANSPORTER 4"/>
    <property type="match status" value="1"/>
</dbReference>
<evidence type="ECO:0000256" key="4">
    <source>
        <dbReference type="ARBA" id="ARBA00022692"/>
    </source>
</evidence>
<keyword evidence="6 14" id="KW-0472">Membrane</keyword>
<comment type="subcellular location">
    <subcellularLocation>
        <location evidence="1">Membrane</location>
        <topology evidence="1">Multi-pass membrane protein</topology>
    </subcellularLocation>
</comment>
<evidence type="ECO:0000256" key="5">
    <source>
        <dbReference type="ARBA" id="ARBA00022989"/>
    </source>
</evidence>
<dbReference type="AlphaFoldDB" id="A0AAD2DC94"/>